<dbReference type="PROSITE" id="PS51826">
    <property type="entry name" value="PSBD"/>
    <property type="match status" value="1"/>
</dbReference>
<dbReference type="GO" id="GO:0045252">
    <property type="term" value="C:oxoglutarate dehydrogenase complex"/>
    <property type="evidence" value="ECO:0007669"/>
    <property type="project" value="UniProtKB-UniRule"/>
</dbReference>
<dbReference type="Proteomes" id="UP000318010">
    <property type="component" value="Unassembled WGS sequence"/>
</dbReference>
<comment type="cofactor">
    <cofactor evidence="1">
        <name>(R)-lipoate</name>
        <dbReference type="ChEBI" id="CHEBI:83088"/>
    </cofactor>
</comment>
<dbReference type="UniPathway" id="UPA00868">
    <property type="reaction ID" value="UER00840"/>
</dbReference>
<accession>A0A563U0J7</accession>
<dbReference type="GO" id="GO:0033512">
    <property type="term" value="P:L-lysine catabolic process to acetyl-CoA via saccharopine"/>
    <property type="evidence" value="ECO:0007669"/>
    <property type="project" value="UniProtKB-UniRule"/>
</dbReference>
<gene>
    <name evidence="16" type="primary">odhB</name>
    <name evidence="16" type="ORF">FPZ42_15640</name>
</gene>
<comment type="catalytic activity">
    <reaction evidence="11 12">
        <text>N(6)-[(R)-dihydrolipoyl]-L-lysyl-[protein] + succinyl-CoA = N(6)-[(R)-S(8)-succinyldihydrolipoyl]-L-lysyl-[protein] + CoA</text>
        <dbReference type="Rhea" id="RHEA:15213"/>
        <dbReference type="Rhea" id="RHEA-COMP:10475"/>
        <dbReference type="Rhea" id="RHEA-COMP:20092"/>
        <dbReference type="ChEBI" id="CHEBI:57287"/>
        <dbReference type="ChEBI" id="CHEBI:57292"/>
        <dbReference type="ChEBI" id="CHEBI:83100"/>
        <dbReference type="ChEBI" id="CHEBI:83120"/>
        <dbReference type="EC" id="2.3.1.61"/>
    </reaction>
</comment>
<sequence length="530" mass="55389">MSLEIKVPPVGESITEVTLASWKKKDGDQVEMDEVIAELESDKATFELTAEKAGTLKIAAAEGDTLAIGAVVATIEEGGAAESAPAADSAPATTADGNKPATADSPENPANAYAPAPQAGGGESLEIKVPPVGESITEVTLSRWIKKDGEAVEMDEAIAELESDKATFELTAEKAGTLKTLANEGDTLAIGAVVCKIEGAAAGAAPVQVTPSVADKVNESPQAAPSKGTTYASGTPSPAAAKILAEKGVDPASVNGSGVDGRITKGDALGAQVESQKPKIESQKPAASTPAAPQVTGTRTDRREKMSSLRKTVAKRLVAVKNETAMLTTFNEVDMSPIMELRGKYKDKFKEKHGVGLGFMSFFTKAVTEALKEWPAVNARIEGEEIVYSNFADVSIAVSAPKGLVVPVIRNADSLSLAEIEKAIVVLAGKARENKLTIDEMTGGTFTITNGGVFGSMMSTPIINAPQSAILGMHNIVERPVAVNGQVVIRPMMYLALSYDHRIIDGRESVSFLVRVKQLLEDPARLLLGV</sequence>
<dbReference type="InterPro" id="IPR000089">
    <property type="entry name" value="Biotin_lipoyl"/>
</dbReference>
<dbReference type="NCBIfam" id="NF004309">
    <property type="entry name" value="PRK05704.1"/>
    <property type="match status" value="1"/>
</dbReference>
<dbReference type="InterPro" id="IPR003016">
    <property type="entry name" value="2-oxoA_DH_lipoyl-BS"/>
</dbReference>
<protein>
    <recommendedName>
        <fullName evidence="6 12">Dihydrolipoyllysine-residue succinyltransferase component of 2-oxoglutarate dehydrogenase complex</fullName>
        <ecNumber evidence="5 12">2.3.1.61</ecNumber>
    </recommendedName>
    <alternativeName>
        <fullName evidence="12">2-oxoglutarate dehydrogenase complex component E2</fullName>
    </alternativeName>
</protein>
<evidence type="ECO:0000256" key="2">
    <source>
        <dbReference type="ARBA" id="ARBA00004052"/>
    </source>
</evidence>
<comment type="pathway">
    <text evidence="3 12">Amino-acid degradation; L-lysine degradation via saccharopine pathway; glutaryl-CoA from L-lysine: step 6/6.</text>
</comment>
<dbReference type="SUPFAM" id="SSF47005">
    <property type="entry name" value="Peripheral subunit-binding domain of 2-oxo acid dehydrogenase complex"/>
    <property type="match status" value="1"/>
</dbReference>
<comment type="similarity">
    <text evidence="4 12">Belongs to the 2-oxoacid dehydrogenase family.</text>
</comment>
<comment type="function">
    <text evidence="2 12">E2 component of the 2-oxoglutarate dehydrogenase (OGDH) complex which catalyzes the second step in the conversion of 2-oxoglutarate to succinyl-CoA and CO(2).</text>
</comment>
<keyword evidence="9 12" id="KW-0450">Lipoyl</keyword>
<evidence type="ECO:0000256" key="3">
    <source>
        <dbReference type="ARBA" id="ARBA00005145"/>
    </source>
</evidence>
<dbReference type="InterPro" id="IPR004167">
    <property type="entry name" value="PSBD"/>
</dbReference>
<organism evidence="16 17">
    <name type="scientific">Mucilaginibacter achroorhodeus</name>
    <dbReference type="NCBI Taxonomy" id="2599294"/>
    <lineage>
        <taxon>Bacteria</taxon>
        <taxon>Pseudomonadati</taxon>
        <taxon>Bacteroidota</taxon>
        <taxon>Sphingobacteriia</taxon>
        <taxon>Sphingobacteriales</taxon>
        <taxon>Sphingobacteriaceae</taxon>
        <taxon>Mucilaginibacter</taxon>
    </lineage>
</organism>
<dbReference type="InterPro" id="IPR023213">
    <property type="entry name" value="CAT-like_dom_sf"/>
</dbReference>
<dbReference type="EC" id="2.3.1.61" evidence="5 12"/>
<comment type="caution">
    <text evidence="16">The sequence shown here is derived from an EMBL/GenBank/DDBJ whole genome shotgun (WGS) entry which is preliminary data.</text>
</comment>
<reference evidence="16 17" key="1">
    <citation type="submission" date="2019-07" db="EMBL/GenBank/DDBJ databases">
        <authorList>
            <person name="Kim J."/>
        </authorList>
    </citation>
    <scope>NUCLEOTIDE SEQUENCE [LARGE SCALE GENOMIC DNA]</scope>
    <source>
        <strain evidence="16 17">MJ1a</strain>
    </source>
</reference>
<dbReference type="PROSITE" id="PS50968">
    <property type="entry name" value="BIOTINYL_LIPOYL"/>
    <property type="match status" value="2"/>
</dbReference>
<feature type="region of interest" description="Disordered" evidence="13">
    <location>
        <begin position="81"/>
        <end position="129"/>
    </location>
</feature>
<evidence type="ECO:0000256" key="12">
    <source>
        <dbReference type="RuleBase" id="RU361138"/>
    </source>
</evidence>
<dbReference type="InterPro" id="IPR006255">
    <property type="entry name" value="SucB"/>
</dbReference>
<dbReference type="CDD" id="cd06849">
    <property type="entry name" value="lipoyl_domain"/>
    <property type="match status" value="2"/>
</dbReference>
<evidence type="ECO:0000256" key="4">
    <source>
        <dbReference type="ARBA" id="ARBA00007317"/>
    </source>
</evidence>
<dbReference type="PROSITE" id="PS00189">
    <property type="entry name" value="LIPOYL"/>
    <property type="match status" value="2"/>
</dbReference>
<dbReference type="InterPro" id="IPR036625">
    <property type="entry name" value="E3-bd_dom_sf"/>
</dbReference>
<evidence type="ECO:0000256" key="10">
    <source>
        <dbReference type="ARBA" id="ARBA00023315"/>
    </source>
</evidence>
<dbReference type="GO" id="GO:0005829">
    <property type="term" value="C:cytosol"/>
    <property type="evidence" value="ECO:0007669"/>
    <property type="project" value="TreeGrafter"/>
</dbReference>
<dbReference type="OrthoDB" id="9805770at2"/>
<dbReference type="InterPro" id="IPR001078">
    <property type="entry name" value="2-oxoacid_DH_actylTfrase"/>
</dbReference>
<proteinExistence type="inferred from homology"/>
<dbReference type="AlphaFoldDB" id="A0A563U0J7"/>
<keyword evidence="10 12" id="KW-0012">Acyltransferase</keyword>
<evidence type="ECO:0000256" key="7">
    <source>
        <dbReference type="ARBA" id="ARBA00022532"/>
    </source>
</evidence>
<evidence type="ECO:0000256" key="5">
    <source>
        <dbReference type="ARBA" id="ARBA00012945"/>
    </source>
</evidence>
<dbReference type="NCBIfam" id="TIGR01347">
    <property type="entry name" value="sucB"/>
    <property type="match status" value="1"/>
</dbReference>
<evidence type="ECO:0000256" key="1">
    <source>
        <dbReference type="ARBA" id="ARBA00001938"/>
    </source>
</evidence>
<evidence type="ECO:0000259" key="14">
    <source>
        <dbReference type="PROSITE" id="PS50968"/>
    </source>
</evidence>
<dbReference type="Gene3D" id="3.30.559.10">
    <property type="entry name" value="Chloramphenicol acetyltransferase-like domain"/>
    <property type="match status" value="1"/>
</dbReference>
<evidence type="ECO:0000313" key="17">
    <source>
        <dbReference type="Proteomes" id="UP000318010"/>
    </source>
</evidence>
<dbReference type="GO" id="GO:0006099">
    <property type="term" value="P:tricarboxylic acid cycle"/>
    <property type="evidence" value="ECO:0007669"/>
    <property type="project" value="UniProtKB-UniRule"/>
</dbReference>
<evidence type="ECO:0000256" key="11">
    <source>
        <dbReference type="ARBA" id="ARBA00052761"/>
    </source>
</evidence>
<feature type="compositionally biased region" description="Low complexity" evidence="13">
    <location>
        <begin position="109"/>
        <end position="118"/>
    </location>
</feature>
<dbReference type="InterPro" id="IPR050537">
    <property type="entry name" value="2-oxoacid_dehydrogenase"/>
</dbReference>
<feature type="region of interest" description="Disordered" evidence="13">
    <location>
        <begin position="216"/>
        <end position="236"/>
    </location>
</feature>
<dbReference type="InterPro" id="IPR011053">
    <property type="entry name" value="Single_hybrid_motif"/>
</dbReference>
<feature type="domain" description="Lipoyl-binding" evidence="14">
    <location>
        <begin position="2"/>
        <end position="76"/>
    </location>
</feature>
<dbReference type="Gene3D" id="4.10.320.10">
    <property type="entry name" value="E3-binding domain"/>
    <property type="match status" value="1"/>
</dbReference>
<name>A0A563U0J7_9SPHI</name>
<dbReference type="Pfam" id="PF00198">
    <property type="entry name" value="2-oxoacid_dh"/>
    <property type="match status" value="1"/>
</dbReference>
<keyword evidence="17" id="KW-1185">Reference proteome</keyword>
<evidence type="ECO:0000259" key="15">
    <source>
        <dbReference type="PROSITE" id="PS51826"/>
    </source>
</evidence>
<dbReference type="PANTHER" id="PTHR43416">
    <property type="entry name" value="DIHYDROLIPOYLLYSINE-RESIDUE SUCCINYLTRANSFERASE COMPONENT OF 2-OXOGLUTARATE DEHYDROGENASE COMPLEX, MITOCHONDRIAL-RELATED"/>
    <property type="match status" value="1"/>
</dbReference>
<evidence type="ECO:0000256" key="9">
    <source>
        <dbReference type="ARBA" id="ARBA00022823"/>
    </source>
</evidence>
<dbReference type="PANTHER" id="PTHR43416:SF5">
    <property type="entry name" value="DIHYDROLIPOYLLYSINE-RESIDUE SUCCINYLTRANSFERASE COMPONENT OF 2-OXOGLUTARATE DEHYDROGENASE COMPLEX, MITOCHONDRIAL"/>
    <property type="match status" value="1"/>
</dbReference>
<dbReference type="GO" id="GO:0004149">
    <property type="term" value="F:dihydrolipoyllysine-residue succinyltransferase activity"/>
    <property type="evidence" value="ECO:0007669"/>
    <property type="project" value="UniProtKB-UniRule"/>
</dbReference>
<feature type="domain" description="Peripheral subunit-binding (PSBD)" evidence="15">
    <location>
        <begin position="235"/>
        <end position="272"/>
    </location>
</feature>
<evidence type="ECO:0000256" key="6">
    <source>
        <dbReference type="ARBA" id="ARBA00019511"/>
    </source>
</evidence>
<dbReference type="Pfam" id="PF00364">
    <property type="entry name" value="Biotin_lipoyl"/>
    <property type="match status" value="2"/>
</dbReference>
<feature type="region of interest" description="Disordered" evidence="13">
    <location>
        <begin position="272"/>
        <end position="308"/>
    </location>
</feature>
<dbReference type="Gene3D" id="2.40.50.100">
    <property type="match status" value="2"/>
</dbReference>
<keyword evidence="8 12" id="KW-0808">Transferase</keyword>
<dbReference type="RefSeq" id="WP_146272795.1">
    <property type="nucleotide sequence ID" value="NZ_VOEI01000006.1"/>
</dbReference>
<evidence type="ECO:0000256" key="8">
    <source>
        <dbReference type="ARBA" id="ARBA00022679"/>
    </source>
</evidence>
<keyword evidence="7 12" id="KW-0816">Tricarboxylic acid cycle</keyword>
<dbReference type="EMBL" id="VOEI01000006">
    <property type="protein sequence ID" value="TWR24532.1"/>
    <property type="molecule type" value="Genomic_DNA"/>
</dbReference>
<feature type="compositionally biased region" description="Polar residues" evidence="13">
    <location>
        <begin position="219"/>
        <end position="236"/>
    </location>
</feature>
<dbReference type="SUPFAM" id="SSF52777">
    <property type="entry name" value="CoA-dependent acyltransferases"/>
    <property type="match status" value="1"/>
</dbReference>
<dbReference type="SUPFAM" id="SSF51230">
    <property type="entry name" value="Single hybrid motif"/>
    <property type="match status" value="2"/>
</dbReference>
<evidence type="ECO:0000313" key="16">
    <source>
        <dbReference type="EMBL" id="TWR24532.1"/>
    </source>
</evidence>
<dbReference type="FunFam" id="3.30.559.10:FF:000007">
    <property type="entry name" value="Dihydrolipoamide acetyltransferase component of pyruvate dehydrogenase complex"/>
    <property type="match status" value="1"/>
</dbReference>
<feature type="compositionally biased region" description="Low complexity" evidence="13">
    <location>
        <begin position="81"/>
        <end position="96"/>
    </location>
</feature>
<feature type="domain" description="Lipoyl-binding" evidence="14">
    <location>
        <begin position="124"/>
        <end position="198"/>
    </location>
</feature>
<dbReference type="Pfam" id="PF02817">
    <property type="entry name" value="E3_binding"/>
    <property type="match status" value="1"/>
</dbReference>
<evidence type="ECO:0000256" key="13">
    <source>
        <dbReference type="SAM" id="MobiDB-lite"/>
    </source>
</evidence>